<dbReference type="Proteomes" id="UP000182840">
    <property type="component" value="Chromosome"/>
</dbReference>
<dbReference type="STRING" id="1670800.BSQ44_09305"/>
<reference evidence="3" key="1">
    <citation type="submission" date="2016-11" db="EMBL/GenBank/DDBJ databases">
        <title>Mesorhizobium oceanicum sp. nov., isolated from deep seawater in South China Sea.</title>
        <authorList>
            <person name="Fu G.-Y."/>
        </authorList>
    </citation>
    <scope>NUCLEOTIDE SEQUENCE [LARGE SCALE GENOMIC DNA]</scope>
    <source>
        <strain evidence="3">B7</strain>
    </source>
</reference>
<dbReference type="EMBL" id="CP018171">
    <property type="protein sequence ID" value="APH71547.1"/>
    <property type="molecule type" value="Genomic_DNA"/>
</dbReference>
<evidence type="ECO:0000313" key="2">
    <source>
        <dbReference type="EMBL" id="APH71547.1"/>
    </source>
</evidence>
<proteinExistence type="predicted"/>
<name>A0A1L3SQ41_9HYPH</name>
<dbReference type="KEGG" id="meso:BSQ44_09305"/>
<accession>A0A1L3SQ41</accession>
<feature type="chain" id="PRO_5012453641" evidence="1">
    <location>
        <begin position="30"/>
        <end position="204"/>
    </location>
</feature>
<dbReference type="AlphaFoldDB" id="A0A1L3SQ41"/>
<gene>
    <name evidence="2" type="ORF">BSQ44_09305</name>
</gene>
<keyword evidence="3" id="KW-1185">Reference proteome</keyword>
<feature type="signal peptide" evidence="1">
    <location>
        <begin position="1"/>
        <end position="29"/>
    </location>
</feature>
<dbReference type="RefSeq" id="WP_072603331.1">
    <property type="nucleotide sequence ID" value="NZ_CP018171.1"/>
</dbReference>
<protein>
    <submittedName>
        <fullName evidence="2">Uncharacterized protein</fullName>
    </submittedName>
</protein>
<evidence type="ECO:0000313" key="3">
    <source>
        <dbReference type="Proteomes" id="UP000182840"/>
    </source>
</evidence>
<evidence type="ECO:0000256" key="1">
    <source>
        <dbReference type="SAM" id="SignalP"/>
    </source>
</evidence>
<organism evidence="2 3">
    <name type="scientific">Aquibium oceanicum</name>
    <dbReference type="NCBI Taxonomy" id="1670800"/>
    <lineage>
        <taxon>Bacteria</taxon>
        <taxon>Pseudomonadati</taxon>
        <taxon>Pseudomonadota</taxon>
        <taxon>Alphaproteobacteria</taxon>
        <taxon>Hyphomicrobiales</taxon>
        <taxon>Phyllobacteriaceae</taxon>
        <taxon>Aquibium</taxon>
    </lineage>
</organism>
<keyword evidence="1" id="KW-0732">Signal</keyword>
<sequence length="204" mass="22564">MQREKCLVKSLHALVALLVALFAAHPASAAEDDIWRAGAYSFSDELGGFRILSVEGAGTKGDPVVVTQEFLSASPVTLVIRIHGPIRPYANDPAFATGFLNLVVVARNASQLAWTEFEFELQEKRGVPSVYGDGLSFDQRRQESDNILSVGFAEFHRAFEPYDRLLFTHGFVDPGAEARFVFVISDLTPKRTFYLVQDPRIPSS</sequence>